<accession>A0A372FWQ9</accession>
<proteinExistence type="predicted"/>
<dbReference type="InterPro" id="IPR007278">
    <property type="entry name" value="DUF397"/>
</dbReference>
<name>A0A372FWQ9_9ACTN</name>
<dbReference type="AlphaFoldDB" id="A0A372FWQ9"/>
<reference evidence="2 3" key="1">
    <citation type="submission" date="2018-08" db="EMBL/GenBank/DDBJ databases">
        <title>Verrucosispora craniellae sp. nov., isolated from a marine sponge in the South China Sea.</title>
        <authorList>
            <person name="Li L."/>
            <person name="Lin H.W."/>
        </authorList>
    </citation>
    <scope>NUCLEOTIDE SEQUENCE [LARGE SCALE GENOMIC DNA]</scope>
    <source>
        <strain evidence="2 3">LHW63014</strain>
    </source>
</reference>
<evidence type="ECO:0000313" key="2">
    <source>
        <dbReference type="EMBL" id="RFS45231.1"/>
    </source>
</evidence>
<keyword evidence="3" id="KW-1185">Reference proteome</keyword>
<feature type="domain" description="DUF397" evidence="1">
    <location>
        <begin position="6"/>
        <end position="57"/>
    </location>
</feature>
<dbReference type="Proteomes" id="UP000262621">
    <property type="component" value="Unassembled WGS sequence"/>
</dbReference>
<sequence length="60" mass="6527">MELTGAHWRTSSRSAQSNDCVEVALNVRGVVGVRDSKDPAGPVLAFDPYSWRVFVAAPPR</sequence>
<evidence type="ECO:0000259" key="1">
    <source>
        <dbReference type="Pfam" id="PF04149"/>
    </source>
</evidence>
<dbReference type="RefSeq" id="WP_117229063.1">
    <property type="nucleotide sequence ID" value="NZ_CP061725.1"/>
</dbReference>
<dbReference type="EMBL" id="QVFU01000018">
    <property type="protein sequence ID" value="RFS45231.1"/>
    <property type="molecule type" value="Genomic_DNA"/>
</dbReference>
<gene>
    <name evidence="2" type="ORF">D0Q02_17525</name>
</gene>
<organism evidence="2 3">
    <name type="scientific">Micromonospora craniellae</name>
    <dbReference type="NCBI Taxonomy" id="2294034"/>
    <lineage>
        <taxon>Bacteria</taxon>
        <taxon>Bacillati</taxon>
        <taxon>Actinomycetota</taxon>
        <taxon>Actinomycetes</taxon>
        <taxon>Micromonosporales</taxon>
        <taxon>Micromonosporaceae</taxon>
        <taxon>Micromonospora</taxon>
    </lineage>
</organism>
<dbReference type="OrthoDB" id="4301277at2"/>
<dbReference type="Pfam" id="PF04149">
    <property type="entry name" value="DUF397"/>
    <property type="match status" value="1"/>
</dbReference>
<evidence type="ECO:0000313" key="3">
    <source>
        <dbReference type="Proteomes" id="UP000262621"/>
    </source>
</evidence>
<protein>
    <submittedName>
        <fullName evidence="2">DUF397 domain-containing protein</fullName>
    </submittedName>
</protein>
<comment type="caution">
    <text evidence="2">The sequence shown here is derived from an EMBL/GenBank/DDBJ whole genome shotgun (WGS) entry which is preliminary data.</text>
</comment>